<gene>
    <name evidence="1" type="ORF">PCANC_09358</name>
    <name evidence="2" type="ORF">PCASD_02566</name>
</gene>
<organism evidence="1 3">
    <name type="scientific">Puccinia coronata f. sp. avenae</name>
    <dbReference type="NCBI Taxonomy" id="200324"/>
    <lineage>
        <taxon>Eukaryota</taxon>
        <taxon>Fungi</taxon>
        <taxon>Dikarya</taxon>
        <taxon>Basidiomycota</taxon>
        <taxon>Pucciniomycotina</taxon>
        <taxon>Pucciniomycetes</taxon>
        <taxon>Pucciniales</taxon>
        <taxon>Pucciniaceae</taxon>
        <taxon>Puccinia</taxon>
    </lineage>
</organism>
<evidence type="ECO:0000313" key="1">
    <source>
        <dbReference type="EMBL" id="PLW40460.1"/>
    </source>
</evidence>
<dbReference type="Proteomes" id="UP000235392">
    <property type="component" value="Unassembled WGS sequence"/>
</dbReference>
<comment type="caution">
    <text evidence="1">The sequence shown here is derived from an EMBL/GenBank/DDBJ whole genome shotgun (WGS) entry which is preliminary data.</text>
</comment>
<dbReference type="EMBL" id="PGCJ01000181">
    <property type="protein sequence ID" value="PLW40460.1"/>
    <property type="molecule type" value="Genomic_DNA"/>
</dbReference>
<accession>A0A2N5URS5</accession>
<dbReference type="AlphaFoldDB" id="A0A2N5URS5"/>
<proteinExistence type="predicted"/>
<protein>
    <submittedName>
        <fullName evidence="1">Uncharacterized protein</fullName>
    </submittedName>
</protein>
<sequence length="72" mass="7991">MQIYPSKSCFTSGCLPHQAKRYRSKDFWRVILSSSNYSQPGLWSLGGGIAVQTVAAALEINGHRAELYASRE</sequence>
<dbReference type="EMBL" id="PGCI01000032">
    <property type="protein sequence ID" value="PLW47310.1"/>
    <property type="molecule type" value="Genomic_DNA"/>
</dbReference>
<reference evidence="3 4" key="1">
    <citation type="submission" date="2017-11" db="EMBL/GenBank/DDBJ databases">
        <title>De novo assembly and phasing of dikaryotic genomes from two isolates of Puccinia coronata f. sp. avenae, the causal agent of oat crown rust.</title>
        <authorList>
            <person name="Miller M.E."/>
            <person name="Zhang Y."/>
            <person name="Omidvar V."/>
            <person name="Sperschneider J."/>
            <person name="Schwessinger B."/>
            <person name="Raley C."/>
            <person name="Palmer J.M."/>
            <person name="Garnica D."/>
            <person name="Upadhyaya N."/>
            <person name="Rathjen J."/>
            <person name="Taylor J.M."/>
            <person name="Park R.F."/>
            <person name="Dodds P.N."/>
            <person name="Hirsch C.D."/>
            <person name="Kianian S.F."/>
            <person name="Figueroa M."/>
        </authorList>
    </citation>
    <scope>NUCLEOTIDE SEQUENCE [LARGE SCALE GENOMIC DNA]</scope>
    <source>
        <strain evidence="1">12NC29</strain>
        <strain evidence="2">12SD80</strain>
    </source>
</reference>
<keyword evidence="3" id="KW-1185">Reference proteome</keyword>
<evidence type="ECO:0000313" key="4">
    <source>
        <dbReference type="Proteomes" id="UP000235392"/>
    </source>
</evidence>
<evidence type="ECO:0000313" key="3">
    <source>
        <dbReference type="Proteomes" id="UP000235388"/>
    </source>
</evidence>
<evidence type="ECO:0000313" key="2">
    <source>
        <dbReference type="EMBL" id="PLW47310.1"/>
    </source>
</evidence>
<dbReference type="Proteomes" id="UP000235388">
    <property type="component" value="Unassembled WGS sequence"/>
</dbReference>
<name>A0A2N5URS5_9BASI</name>